<dbReference type="OrthoDB" id="3157337at2759"/>
<dbReference type="InterPro" id="IPR011333">
    <property type="entry name" value="SKP1/BTB/POZ_sf"/>
</dbReference>
<dbReference type="EMBL" id="KN880448">
    <property type="protein sequence ID" value="KIY71985.1"/>
    <property type="molecule type" value="Genomic_DNA"/>
</dbReference>
<feature type="region of interest" description="Disordered" evidence="1">
    <location>
        <begin position="1"/>
        <end position="22"/>
    </location>
</feature>
<reference evidence="2 3" key="1">
    <citation type="journal article" date="2015" name="Fungal Genet. Biol.">
        <title>Evolution of novel wood decay mechanisms in Agaricales revealed by the genome sequences of Fistulina hepatica and Cylindrobasidium torrendii.</title>
        <authorList>
            <person name="Floudas D."/>
            <person name="Held B.W."/>
            <person name="Riley R."/>
            <person name="Nagy L.G."/>
            <person name="Koehler G."/>
            <person name="Ransdell A.S."/>
            <person name="Younus H."/>
            <person name="Chow J."/>
            <person name="Chiniquy J."/>
            <person name="Lipzen A."/>
            <person name="Tritt A."/>
            <person name="Sun H."/>
            <person name="Haridas S."/>
            <person name="LaButti K."/>
            <person name="Ohm R.A."/>
            <person name="Kues U."/>
            <person name="Blanchette R.A."/>
            <person name="Grigoriev I.V."/>
            <person name="Minto R.E."/>
            <person name="Hibbett D.S."/>
        </authorList>
    </citation>
    <scope>NUCLEOTIDE SEQUENCE [LARGE SCALE GENOMIC DNA]</scope>
    <source>
        <strain evidence="2 3">FP15055 ss-10</strain>
    </source>
</reference>
<dbReference type="Gene3D" id="3.30.710.10">
    <property type="entry name" value="Potassium Channel Kv1.1, Chain A"/>
    <property type="match status" value="1"/>
</dbReference>
<protein>
    <recommendedName>
        <fullName evidence="4">BTB domain-containing protein</fullName>
    </recommendedName>
</protein>
<accession>A0A0D7BP43</accession>
<dbReference type="Proteomes" id="UP000054007">
    <property type="component" value="Unassembled WGS sequence"/>
</dbReference>
<keyword evidence="3" id="KW-1185">Reference proteome</keyword>
<name>A0A0D7BP43_9AGAR</name>
<evidence type="ECO:0000313" key="2">
    <source>
        <dbReference type="EMBL" id="KIY71985.1"/>
    </source>
</evidence>
<organism evidence="2 3">
    <name type="scientific">Cylindrobasidium torrendii FP15055 ss-10</name>
    <dbReference type="NCBI Taxonomy" id="1314674"/>
    <lineage>
        <taxon>Eukaryota</taxon>
        <taxon>Fungi</taxon>
        <taxon>Dikarya</taxon>
        <taxon>Basidiomycota</taxon>
        <taxon>Agaricomycotina</taxon>
        <taxon>Agaricomycetes</taxon>
        <taxon>Agaricomycetidae</taxon>
        <taxon>Agaricales</taxon>
        <taxon>Marasmiineae</taxon>
        <taxon>Physalacriaceae</taxon>
        <taxon>Cylindrobasidium</taxon>
    </lineage>
</organism>
<sequence>MGEVPQKRKPDHENSEQPAKKTAVGLTRDHRFFYEDGNCVLRVEDVLFKVHRSVLLLEEGSVFHDLFKLPQPSGNEVAEGTSEEFPIVLQGDTVSQFSNLLFTFYSRPYQLADMQKAVCLPTVASFMDVAELAHKYGMPRTYNYAINVIFSQCRMSMRMNPSPLLSALTVDAAANFMRRVGHVLSLEANPTLISGVLPMLSPFFDQSPKYAYISMELSDRYALGDTDGAYALMTLPLDATFAISPNVPVIPGAVDGRGRLALTLPQRSRLLEAYRRIMDEWPALVKRGAEMVSAHDCARAIARSRQNPTSAVSQATGNEKFEDCEADWDSIWKRACDRMLLANSHIDTLQRLKALVPFLKVVAKEEDEIDLEGSKPCWNEVVHTVDALIAQLMANLPKMFLPESL</sequence>
<proteinExistence type="predicted"/>
<dbReference type="STRING" id="1314674.A0A0D7BP43"/>
<gene>
    <name evidence="2" type="ORF">CYLTODRAFT_440920</name>
</gene>
<evidence type="ECO:0000256" key="1">
    <source>
        <dbReference type="SAM" id="MobiDB-lite"/>
    </source>
</evidence>
<evidence type="ECO:0008006" key="4">
    <source>
        <dbReference type="Google" id="ProtNLM"/>
    </source>
</evidence>
<evidence type="ECO:0000313" key="3">
    <source>
        <dbReference type="Proteomes" id="UP000054007"/>
    </source>
</evidence>
<feature type="compositionally biased region" description="Basic and acidic residues" evidence="1">
    <location>
        <begin position="1"/>
        <end position="19"/>
    </location>
</feature>
<dbReference type="AlphaFoldDB" id="A0A0D7BP43"/>